<reference evidence="5 7" key="1">
    <citation type="journal article" date="2011" name="Science">
        <title>Comparative functional genomics of the fission yeasts.</title>
        <authorList>
            <person name="Rhind N."/>
            <person name="Chen Z."/>
            <person name="Yassour M."/>
            <person name="Thompson D.A."/>
            <person name="Haas B.J."/>
            <person name="Habib N."/>
            <person name="Wapinski I."/>
            <person name="Roy S."/>
            <person name="Lin M.F."/>
            <person name="Heiman D.I."/>
            <person name="Young S.K."/>
            <person name="Furuya K."/>
            <person name="Guo Y."/>
            <person name="Pidoux A."/>
            <person name="Chen H.M."/>
            <person name="Robbertse B."/>
            <person name="Goldberg J.M."/>
            <person name="Aoki K."/>
            <person name="Bayne E.H."/>
            <person name="Berlin A.M."/>
            <person name="Desjardins C.A."/>
            <person name="Dobbs E."/>
            <person name="Dukaj L."/>
            <person name="Fan L."/>
            <person name="FitzGerald M.G."/>
            <person name="French C."/>
            <person name="Gujja S."/>
            <person name="Hansen K."/>
            <person name="Keifenheim D."/>
            <person name="Levin J.Z."/>
            <person name="Mosher R.A."/>
            <person name="Mueller C.A."/>
            <person name="Pfiffner J."/>
            <person name="Priest M."/>
            <person name="Russ C."/>
            <person name="Smialowska A."/>
            <person name="Swoboda P."/>
            <person name="Sykes S.M."/>
            <person name="Vaughn M."/>
            <person name="Vengrova S."/>
            <person name="Yoder R."/>
            <person name="Zeng Q."/>
            <person name="Allshire R."/>
            <person name="Baulcombe D."/>
            <person name="Birren B.W."/>
            <person name="Brown W."/>
            <person name="Ekwall K."/>
            <person name="Kellis M."/>
            <person name="Leatherwood J."/>
            <person name="Levin H."/>
            <person name="Margalit H."/>
            <person name="Martienssen R."/>
            <person name="Nieduszynski C.A."/>
            <person name="Spatafora J.W."/>
            <person name="Friedman N."/>
            <person name="Dalgaard J.Z."/>
            <person name="Baumann P."/>
            <person name="Niki H."/>
            <person name="Regev A."/>
            <person name="Nusbaum C."/>
        </authorList>
    </citation>
    <scope>NUCLEOTIDE SEQUENCE [LARGE SCALE GENOMIC DNA]</scope>
    <source>
        <strain evidence="7">yFS275 / FY16936</strain>
    </source>
</reference>
<name>B6JYA2_SCHJY</name>
<evidence type="ECO:0000313" key="6">
    <source>
        <dbReference type="JaponicusDB" id="SJAG_01563"/>
    </source>
</evidence>
<feature type="repeat" description="WD" evidence="3">
    <location>
        <begin position="314"/>
        <end position="348"/>
    </location>
</feature>
<keyword evidence="2" id="KW-0677">Repeat</keyword>
<evidence type="ECO:0000256" key="1">
    <source>
        <dbReference type="ARBA" id="ARBA00022574"/>
    </source>
</evidence>
<feature type="region of interest" description="Disordered" evidence="4">
    <location>
        <begin position="849"/>
        <end position="872"/>
    </location>
</feature>
<dbReference type="Proteomes" id="UP000001744">
    <property type="component" value="Unassembled WGS sequence"/>
</dbReference>
<dbReference type="eggNOG" id="KOG0283">
    <property type="taxonomic scope" value="Eukaryota"/>
</dbReference>
<feature type="compositionally biased region" description="Basic and acidic residues" evidence="4">
    <location>
        <begin position="25"/>
        <end position="40"/>
    </location>
</feature>
<dbReference type="PANTHER" id="PTHR14221">
    <property type="entry name" value="WD REPEAT DOMAIN 44"/>
    <property type="match status" value="1"/>
</dbReference>
<dbReference type="InterPro" id="IPR040324">
    <property type="entry name" value="WDR44/Dgr2"/>
</dbReference>
<dbReference type="AlphaFoldDB" id="B6JYA2"/>
<dbReference type="InterPro" id="IPR001680">
    <property type="entry name" value="WD40_rpt"/>
</dbReference>
<feature type="compositionally biased region" description="Polar residues" evidence="4">
    <location>
        <begin position="849"/>
        <end position="868"/>
    </location>
</feature>
<dbReference type="InterPro" id="IPR036322">
    <property type="entry name" value="WD40_repeat_dom_sf"/>
</dbReference>
<feature type="region of interest" description="Disordered" evidence="4">
    <location>
        <begin position="281"/>
        <end position="307"/>
    </location>
</feature>
<gene>
    <name evidence="6" type="primary">wdr44</name>
    <name evidence="5" type="ORF">SJAG_01563</name>
</gene>
<dbReference type="EMBL" id="KE651168">
    <property type="protein sequence ID" value="EEB06520.1"/>
    <property type="molecule type" value="Genomic_DNA"/>
</dbReference>
<dbReference type="SMART" id="SM00320">
    <property type="entry name" value="WD40"/>
    <property type="match status" value="6"/>
</dbReference>
<feature type="compositionally biased region" description="Basic and acidic residues" evidence="4">
    <location>
        <begin position="69"/>
        <end position="91"/>
    </location>
</feature>
<evidence type="ECO:0000256" key="3">
    <source>
        <dbReference type="PROSITE-ProRule" id="PRU00221"/>
    </source>
</evidence>
<keyword evidence="7" id="KW-1185">Reference proteome</keyword>
<feature type="region of interest" description="Disordered" evidence="4">
    <location>
        <begin position="177"/>
        <end position="197"/>
    </location>
</feature>
<evidence type="ECO:0000313" key="5">
    <source>
        <dbReference type="EMBL" id="EEB06520.1"/>
    </source>
</evidence>
<evidence type="ECO:0000256" key="4">
    <source>
        <dbReference type="SAM" id="MobiDB-lite"/>
    </source>
</evidence>
<dbReference type="InterPro" id="IPR015943">
    <property type="entry name" value="WD40/YVTN_repeat-like_dom_sf"/>
</dbReference>
<organism evidence="5 7">
    <name type="scientific">Schizosaccharomyces japonicus (strain yFS275 / FY16936)</name>
    <name type="common">Fission yeast</name>
    <dbReference type="NCBI Taxonomy" id="402676"/>
    <lineage>
        <taxon>Eukaryota</taxon>
        <taxon>Fungi</taxon>
        <taxon>Dikarya</taxon>
        <taxon>Ascomycota</taxon>
        <taxon>Taphrinomycotina</taxon>
        <taxon>Schizosaccharomycetes</taxon>
        <taxon>Schizosaccharomycetales</taxon>
        <taxon>Schizosaccharomycetaceae</taxon>
        <taxon>Schizosaccharomyces</taxon>
    </lineage>
</organism>
<feature type="repeat" description="WD" evidence="3">
    <location>
        <begin position="378"/>
        <end position="408"/>
    </location>
</feature>
<dbReference type="VEuPathDB" id="FungiDB:SJAG_01563"/>
<protein>
    <submittedName>
        <fullName evidence="5">WDR44 family WD repeat protein</fullName>
    </submittedName>
</protein>
<proteinExistence type="predicted"/>
<evidence type="ECO:0000313" key="7">
    <source>
        <dbReference type="Proteomes" id="UP000001744"/>
    </source>
</evidence>
<feature type="repeat" description="WD" evidence="3">
    <location>
        <begin position="571"/>
        <end position="601"/>
    </location>
</feature>
<feature type="region of interest" description="Disordered" evidence="4">
    <location>
        <begin position="1"/>
        <end position="45"/>
    </location>
</feature>
<dbReference type="GeneID" id="7048747"/>
<dbReference type="PROSITE" id="PS50294">
    <property type="entry name" value="WD_REPEATS_REGION"/>
    <property type="match status" value="3"/>
</dbReference>
<sequence length="967" mass="107555">MNGNSDSHDPLVVSVQDESIEENDNCTRVHDEHTSDEKLPVKPPPLPEIRKHEGEGHMGFLPFRSSKTHVSEGIDPLSRKIIDRSRSRVDQPDSEQQQQQSSVFGNFLSVPGTHRRQASQKIQEIDESGRNDAPISLKDFAGNSNNAVDNLAAALEPTQVGRRPSLLQRIFRTTRRLKPGNANSSMSKDDESCYEGNSTLQFSDASNKLLEEPGRYVRVRSKNKSKKDFSRLFLAQEFDLSRLTAFEGSDLMPYVTNISFTCSNSAMSPVLPSVSRTLSENLSSPLQTSSRRGSIRTNGTGTSSRAGTKTGAAIWAMEFSHDGKYLAVGGQDRTIRVWTVYNEEQEKAFRQMGHTSASKSVNGTLHAPVFSTRPVREYVGHKSDILDLCWSKNNFLLSSSMDRTVRLWHPSGANCLCCFEHSDFVTSIAFHPKDDRFFLSGSLDCRLRLWSITDKSVTYWNELPELITAVAFTPDGSVSIAGTFGGLCLFYDTKGLRYRTQMPIKDSRGRTAKGSKITGIEARMLASGVKGETQLLITTNDSRIRVYNIQDKSLEYKLKGHVNEQGQIKASFSDDMQHVICGSEDDQVYVWDVDAYRYRKKKSQQYEHFKASLRTVTVAIFAPTWTKRLLAEGSDPIYGLPRASGTRESRIITDQVLAFPHETTSEFSNGHIIVCGDVDGVVRVFRQDSAFDQRQAIAIQKKQQFQGINASVQNLKRADPGTQNSNIPQVTIQRSKSSMSLQRDRPTTLPYINAKLPQAASTSQLGLTPALSRVTQQATHSDVSTINTQARNARTMNTREALRRADVMLLQEGPASMAYYALPLHHGSQQCNVADKPEAYLQNTALYSSNQRPQTASPQGRASPSSNLVKGKKPLNKAEAYFSMGTGLERNSMPPLVIKPPSTATAAVSEMNLVDKNKVNYAEDETQFECSHCGNDTFRMFTKKASGNAKERRLECCHCNQSTPLLN</sequence>
<dbReference type="SUPFAM" id="SSF50978">
    <property type="entry name" value="WD40 repeat-like"/>
    <property type="match status" value="1"/>
</dbReference>
<dbReference type="PROSITE" id="PS50082">
    <property type="entry name" value="WD_REPEATS_2"/>
    <property type="match status" value="4"/>
</dbReference>
<dbReference type="RefSeq" id="XP_002172813.1">
    <property type="nucleotide sequence ID" value="XM_002172777.2"/>
</dbReference>
<dbReference type="OrthoDB" id="1932312at2759"/>
<dbReference type="HOGENOM" id="CLU_004759_5_0_1"/>
<accession>B6JYA2</accession>
<feature type="repeat" description="WD" evidence="3">
    <location>
        <begin position="418"/>
        <end position="452"/>
    </location>
</feature>
<feature type="region of interest" description="Disordered" evidence="4">
    <location>
        <begin position="63"/>
        <end position="136"/>
    </location>
</feature>
<dbReference type="JaponicusDB" id="SJAG_01563">
    <property type="gene designation" value="wdr44"/>
</dbReference>
<keyword evidence="1 3" id="KW-0853">WD repeat</keyword>
<dbReference type="PANTHER" id="PTHR14221:SF0">
    <property type="entry name" value="WD REPEAT-CONTAINING PROTEIN 44"/>
    <property type="match status" value="1"/>
</dbReference>
<dbReference type="Gene3D" id="2.130.10.10">
    <property type="entry name" value="YVTN repeat-like/Quinoprotein amine dehydrogenase"/>
    <property type="match status" value="1"/>
</dbReference>
<dbReference type="Pfam" id="PF00400">
    <property type="entry name" value="WD40"/>
    <property type="match status" value="4"/>
</dbReference>
<evidence type="ECO:0000256" key="2">
    <source>
        <dbReference type="ARBA" id="ARBA00022737"/>
    </source>
</evidence>